<dbReference type="PROSITE" id="PS00138">
    <property type="entry name" value="SUBTILASE_SER"/>
    <property type="match status" value="1"/>
</dbReference>
<dbReference type="GO" id="GO:0006508">
    <property type="term" value="P:proteolysis"/>
    <property type="evidence" value="ECO:0007669"/>
    <property type="project" value="UniProtKB-KW"/>
</dbReference>
<reference evidence="9 10" key="1">
    <citation type="journal article" date="2015" name="Nature">
        <title>rRNA introns, odd ribosomes, and small enigmatic genomes across a large radiation of phyla.</title>
        <authorList>
            <person name="Brown C.T."/>
            <person name="Hug L.A."/>
            <person name="Thomas B.C."/>
            <person name="Sharon I."/>
            <person name="Castelle C.J."/>
            <person name="Singh A."/>
            <person name="Wilkins M.J."/>
            <person name="Williams K.H."/>
            <person name="Banfield J.F."/>
        </authorList>
    </citation>
    <scope>NUCLEOTIDE SEQUENCE [LARGE SCALE GENOMIC DNA]</scope>
</reference>
<organism evidence="9 10">
    <name type="scientific">Candidatus Daviesbacteria bacterium GW2011_GWB1_41_5</name>
    <dbReference type="NCBI Taxonomy" id="1618429"/>
    <lineage>
        <taxon>Bacteria</taxon>
        <taxon>Candidatus Daviesiibacteriota</taxon>
    </lineage>
</organism>
<dbReference type="InterPro" id="IPR036366">
    <property type="entry name" value="PGBDSf"/>
</dbReference>
<evidence type="ECO:0000259" key="7">
    <source>
        <dbReference type="Pfam" id="PF00082"/>
    </source>
</evidence>
<keyword evidence="2 6" id="KW-0645">Protease</keyword>
<dbReference type="Pfam" id="PF00082">
    <property type="entry name" value="Peptidase_S8"/>
    <property type="match status" value="1"/>
</dbReference>
<dbReference type="SUPFAM" id="SSF52743">
    <property type="entry name" value="Subtilisin-like"/>
    <property type="match status" value="1"/>
</dbReference>
<sequence length="836" mass="88938">MQKYIRKLQSGFSTPVVIGGAALLLLAPLLIAASQNIRNIPLLKDIVPPVRQEVFEKGTILAKFKQGTTEETIKQIISEKGLTQVSATGADGTLVLKVDPNKVKETVTDLKQDSQIAYAEQNYIYQTKPAQGEAPSEPNVAAIPQDLKLITRELLSESTPQETQTAAIDQEILISFKPGTSQQTIDKILQEEGLTKKETIGKTIEIQTSEGETLLKMNSLRAREEIKYAEPNYIVHLDAIPNDPSYSQLWAMKKISAEQAWDVTTGSNNIVVGVLDTGADYTHPDLAANMWSNPGGIWKCEAGTHGYRTIGNWDDDSLNPCDPMDGHSHGTHVSGTIGGVGNNSIGVAGVNWNVRIMALKFLEDRFGSGSISDAARLFHLAVEAKKAGVNIRVLSNSWGGGEYSQTFANAIEEAGANNILVVAAAGNSLSNNDGVMPMYPCAYDFENIICVAASDQGDRLTYFSSYGSFSTDIAAPGISILSSTPGNGYKSWAGTSMATPHVAGAAALVLSAPGNGNLTALEVKNKILNSVDKVPVLSGKITTGGRLNVFKALSASTSPPLLPTKPAACRRTSYFYRDMWQGTTGGEDIRCLQGILNISPDTQVAPSGPGSPGQETTTFDALTTIAVKKFQTKHGVDLVPGSGIGTGAIGQPSRNVLNAILWGDISLNPTPTPVPALTPTPVPPGVSETPWKTNAHGDLTINLNWDITAGYKFIPQVSGQVTKLGGNFNGTKKVSLYDTVDSRIIAEADVTSSDNWVYTSITPVNLMAGRTYLVGADIAGSGGSRRTNISLPATYGNITIQQSCFSESPATFPLNTCRAGWDSMLGQVDIEFVNGI</sequence>
<evidence type="ECO:0000256" key="4">
    <source>
        <dbReference type="ARBA" id="ARBA00022825"/>
    </source>
</evidence>
<dbReference type="InterPro" id="IPR054399">
    <property type="entry name" value="Fervidolysin-like_N_prodom"/>
</dbReference>
<protein>
    <submittedName>
        <fullName evidence="9">Subtilisin-like protein serine protease</fullName>
    </submittedName>
</protein>
<keyword evidence="4 6" id="KW-0720">Serine protease</keyword>
<evidence type="ECO:0000313" key="10">
    <source>
        <dbReference type="Proteomes" id="UP000034753"/>
    </source>
</evidence>
<evidence type="ECO:0000256" key="2">
    <source>
        <dbReference type="ARBA" id="ARBA00022670"/>
    </source>
</evidence>
<comment type="similarity">
    <text evidence="1 6">Belongs to the peptidase S8 family.</text>
</comment>
<dbReference type="PRINTS" id="PR00723">
    <property type="entry name" value="SUBTILISIN"/>
</dbReference>
<name>A0A0G0WJ62_9BACT</name>
<evidence type="ECO:0000313" key="9">
    <source>
        <dbReference type="EMBL" id="KKS12072.1"/>
    </source>
</evidence>
<dbReference type="AlphaFoldDB" id="A0A0G0WJ62"/>
<dbReference type="InterPro" id="IPR034204">
    <property type="entry name" value="PfSUB1-like_cat_dom"/>
</dbReference>
<evidence type="ECO:0000259" key="8">
    <source>
        <dbReference type="Pfam" id="PF22148"/>
    </source>
</evidence>
<dbReference type="InterPro" id="IPR022398">
    <property type="entry name" value="Peptidase_S8_His-AS"/>
</dbReference>
<dbReference type="PROSITE" id="PS00137">
    <property type="entry name" value="SUBTILASE_HIS"/>
    <property type="match status" value="1"/>
</dbReference>
<keyword evidence="3 6" id="KW-0378">Hydrolase</keyword>
<evidence type="ECO:0000256" key="5">
    <source>
        <dbReference type="PIRSR" id="PIRSR615500-1"/>
    </source>
</evidence>
<comment type="caution">
    <text evidence="9">The sequence shown here is derived from an EMBL/GenBank/DDBJ whole genome shotgun (WGS) entry which is preliminary data.</text>
</comment>
<feature type="domain" description="Peptidase S8/S53" evidence="7">
    <location>
        <begin position="268"/>
        <end position="533"/>
    </location>
</feature>
<dbReference type="EMBL" id="LCBN01000058">
    <property type="protein sequence ID" value="KKS12072.1"/>
    <property type="molecule type" value="Genomic_DNA"/>
</dbReference>
<feature type="active site" description="Charge relay system" evidence="5 6">
    <location>
        <position position="276"/>
    </location>
</feature>
<dbReference type="CDD" id="cd07473">
    <property type="entry name" value="Peptidases_S8_Subtilisin_like"/>
    <property type="match status" value="1"/>
</dbReference>
<dbReference type="Gene3D" id="3.40.50.200">
    <property type="entry name" value="Peptidase S8/S53 domain"/>
    <property type="match status" value="1"/>
</dbReference>
<feature type="domain" description="Fervidolysin-like N-terminal prodomain" evidence="8">
    <location>
        <begin position="52"/>
        <end position="122"/>
    </location>
</feature>
<evidence type="ECO:0000256" key="1">
    <source>
        <dbReference type="ARBA" id="ARBA00011073"/>
    </source>
</evidence>
<dbReference type="Gene3D" id="1.10.101.10">
    <property type="entry name" value="PGBD-like superfamily/PGBD"/>
    <property type="match status" value="1"/>
</dbReference>
<dbReference type="PANTHER" id="PTHR43399:SF4">
    <property type="entry name" value="CELL WALL-ASSOCIATED PROTEASE"/>
    <property type="match status" value="1"/>
</dbReference>
<dbReference type="GO" id="GO:0004252">
    <property type="term" value="F:serine-type endopeptidase activity"/>
    <property type="evidence" value="ECO:0007669"/>
    <property type="project" value="UniProtKB-UniRule"/>
</dbReference>
<dbReference type="InterPro" id="IPR051048">
    <property type="entry name" value="Peptidase_S8/S53_subtilisin"/>
</dbReference>
<dbReference type="Pfam" id="PF22148">
    <property type="entry name" value="Fervidolysin_NPro-like"/>
    <property type="match status" value="1"/>
</dbReference>
<dbReference type="InterPro" id="IPR023828">
    <property type="entry name" value="Peptidase_S8_Ser-AS"/>
</dbReference>
<proteinExistence type="inferred from homology"/>
<dbReference type="Proteomes" id="UP000034753">
    <property type="component" value="Unassembled WGS sequence"/>
</dbReference>
<feature type="active site" description="Charge relay system" evidence="5 6">
    <location>
        <position position="329"/>
    </location>
</feature>
<evidence type="ECO:0000256" key="3">
    <source>
        <dbReference type="ARBA" id="ARBA00022801"/>
    </source>
</evidence>
<accession>A0A0G0WJ62</accession>
<dbReference type="InterPro" id="IPR036852">
    <property type="entry name" value="Peptidase_S8/S53_dom_sf"/>
</dbReference>
<dbReference type="PANTHER" id="PTHR43399">
    <property type="entry name" value="SUBTILISIN-RELATED"/>
    <property type="match status" value="1"/>
</dbReference>
<evidence type="ECO:0000256" key="6">
    <source>
        <dbReference type="PROSITE-ProRule" id="PRU01240"/>
    </source>
</evidence>
<dbReference type="InterPro" id="IPR015500">
    <property type="entry name" value="Peptidase_S8_subtilisin-rel"/>
</dbReference>
<dbReference type="PROSITE" id="PS51892">
    <property type="entry name" value="SUBTILASE"/>
    <property type="match status" value="1"/>
</dbReference>
<feature type="active site" description="Charge relay system" evidence="5 6">
    <location>
        <position position="496"/>
    </location>
</feature>
<dbReference type="PATRIC" id="fig|1618429.3.peg.1012"/>
<gene>
    <name evidence="9" type="ORF">UU67_C0058G0014</name>
</gene>
<dbReference type="InterPro" id="IPR000209">
    <property type="entry name" value="Peptidase_S8/S53_dom"/>
</dbReference>